<comment type="caution">
    <text evidence="2">The sequence shown here is derived from an EMBL/GenBank/DDBJ whole genome shotgun (WGS) entry which is preliminary data.</text>
</comment>
<keyword evidence="3" id="KW-1185">Reference proteome</keyword>
<sequence>MATRGTGHSPANVTKHLKGIDFPAEKQDLLKHAQHMKAEKVVLDEIQKMEDREYGNMADVMKSFGKERGGEEPGQSGKSGRAKQQTGGQAGQGKSHSRAHH</sequence>
<feature type="region of interest" description="Disordered" evidence="1">
    <location>
        <begin position="57"/>
        <end position="101"/>
    </location>
</feature>
<evidence type="ECO:0000313" key="3">
    <source>
        <dbReference type="Proteomes" id="UP000614714"/>
    </source>
</evidence>
<evidence type="ECO:0000256" key="1">
    <source>
        <dbReference type="SAM" id="MobiDB-lite"/>
    </source>
</evidence>
<dbReference type="EMBL" id="JAEMHL010000002">
    <property type="protein sequence ID" value="MBJ6749743.1"/>
    <property type="molecule type" value="Genomic_DNA"/>
</dbReference>
<dbReference type="RefSeq" id="WP_199388260.1">
    <property type="nucleotide sequence ID" value="NZ_JAEMHL010000002.1"/>
</dbReference>
<gene>
    <name evidence="2" type="ORF">JFN91_05915</name>
</gene>
<dbReference type="Pfam" id="PF11387">
    <property type="entry name" value="DUF2795"/>
    <property type="match status" value="1"/>
</dbReference>
<dbReference type="Proteomes" id="UP000614714">
    <property type="component" value="Unassembled WGS sequence"/>
</dbReference>
<proteinExistence type="predicted"/>
<reference evidence="2 3" key="1">
    <citation type="submission" date="2020-12" db="EMBL/GenBank/DDBJ databases">
        <title>Geomonas sp. Red421, isolated from paddy soil.</title>
        <authorList>
            <person name="Xu Z."/>
            <person name="Zhang Z."/>
            <person name="Masuda Y."/>
            <person name="Itoh H."/>
            <person name="Senoo K."/>
        </authorList>
    </citation>
    <scope>NUCLEOTIDE SEQUENCE [LARGE SCALE GENOMIC DNA]</scope>
    <source>
        <strain evidence="2 3">Red421</strain>
    </source>
</reference>
<accession>A0ABS0YBQ6</accession>
<protein>
    <submittedName>
        <fullName evidence="2">DUF2795 domain-containing protein</fullName>
    </submittedName>
</protein>
<organism evidence="2 3">
    <name type="scientific">Geomonas anaerohicana</name>
    <dbReference type="NCBI Taxonomy" id="2798583"/>
    <lineage>
        <taxon>Bacteria</taxon>
        <taxon>Pseudomonadati</taxon>
        <taxon>Thermodesulfobacteriota</taxon>
        <taxon>Desulfuromonadia</taxon>
        <taxon>Geobacterales</taxon>
        <taxon>Geobacteraceae</taxon>
        <taxon>Geomonas</taxon>
    </lineage>
</organism>
<dbReference type="InterPro" id="IPR021527">
    <property type="entry name" value="DUF2795"/>
</dbReference>
<name>A0ABS0YBQ6_9BACT</name>
<evidence type="ECO:0000313" key="2">
    <source>
        <dbReference type="EMBL" id="MBJ6749743.1"/>
    </source>
</evidence>